<dbReference type="GeneID" id="43589121"/>
<sequence length="564" mass="61456">MPPVSQRTLIKTSIGCLAFTILLIFSPSSSSSSRSHSSDDSDSAVQYVTTTSNNKGYGKWLFGPEPEESDEGSDHDNLGGKGWWGGGVTNWIGGWRKDGVVGNGASGSALREGEGEDGWVDFGTGMPTTTYDGGLPGYQVFSNLYLTGSSLLFVQPPENLELELERLDDPESEGETEQELALDQRPILHESEAVAGGSKTIPETKFVVSSDKRGSDAGEDRWRVESYDVGREELGERGYKLGGVTYIFNDGPGPTGYLVYFRHFVIEAFLGATRVLASTLSPGSLVPTPKRVWFPRCGSDPSWRDDRGDNVWFLTHALPSATIEDASGWADRNTAGLPILLEKVVIIDRWASHAANGEVGKWGKMNALIPTVSAAQGFWEQFRANTMRSLGVDGKSDTGSRGLPVVVYVDRQKENPKMKEADHNSLVEALMSLTNIAEVHVAKLASMSKARQVELVGRAQVVISLHGDELFTALWMPATESSTVIEIFEDGGFERDFQLLATTLNHDYIAVQNDHVLTEEKWRELGTAKGEEKAKGEISVNSEFVVRIVEDLLTVQSEGGVEGI</sequence>
<dbReference type="OrthoDB" id="529273at2759"/>
<name>A0A5M6BZQ3_9TREE</name>
<reference evidence="1" key="2">
    <citation type="submission" date="2024-01" db="EMBL/GenBank/DDBJ databases">
        <title>Comparative genomics of Cryptococcus and Kwoniella reveals pathogenesis evolution and contrasting modes of karyotype evolution via chromosome fusion or intercentromeric recombination.</title>
        <authorList>
            <person name="Coelho M.A."/>
            <person name="David-Palma M."/>
            <person name="Shea T."/>
            <person name="Bowers K."/>
            <person name="McGinley-Smith S."/>
            <person name="Mohammad A.W."/>
            <person name="Gnirke A."/>
            <person name="Yurkov A.M."/>
            <person name="Nowrousian M."/>
            <person name="Sun S."/>
            <person name="Cuomo C.A."/>
            <person name="Heitman J."/>
        </authorList>
    </citation>
    <scope>NUCLEOTIDE SEQUENCE</scope>
    <source>
        <strain evidence="1">CBS 12478</strain>
    </source>
</reference>
<reference evidence="1" key="1">
    <citation type="submission" date="2017-08" db="EMBL/GenBank/DDBJ databases">
        <authorList>
            <person name="Cuomo C."/>
            <person name="Billmyre B."/>
            <person name="Heitman J."/>
        </authorList>
    </citation>
    <scope>NUCLEOTIDE SEQUENCE</scope>
    <source>
        <strain evidence="1">CBS 12478</strain>
    </source>
</reference>
<evidence type="ECO:0000313" key="2">
    <source>
        <dbReference type="Proteomes" id="UP000322225"/>
    </source>
</evidence>
<evidence type="ECO:0000313" key="1">
    <source>
        <dbReference type="EMBL" id="WWD21732.1"/>
    </source>
</evidence>
<protein>
    <submittedName>
        <fullName evidence="1">Uncharacterized protein</fullName>
    </submittedName>
</protein>
<keyword evidence="2" id="KW-1185">Reference proteome</keyword>
<dbReference type="AlphaFoldDB" id="A0A5M6BZQ3"/>
<gene>
    <name evidence="1" type="ORF">CI109_106219</name>
</gene>
<dbReference type="RefSeq" id="XP_031860779.1">
    <property type="nucleotide sequence ID" value="XM_032004980.1"/>
</dbReference>
<accession>A0A5M6BZQ3</accession>
<organism evidence="1 2">
    <name type="scientific">Kwoniella shandongensis</name>
    <dbReference type="NCBI Taxonomy" id="1734106"/>
    <lineage>
        <taxon>Eukaryota</taxon>
        <taxon>Fungi</taxon>
        <taxon>Dikarya</taxon>
        <taxon>Basidiomycota</taxon>
        <taxon>Agaricomycotina</taxon>
        <taxon>Tremellomycetes</taxon>
        <taxon>Tremellales</taxon>
        <taxon>Cryptococcaceae</taxon>
        <taxon>Kwoniella</taxon>
    </lineage>
</organism>
<dbReference type="Proteomes" id="UP000322225">
    <property type="component" value="Chromosome 11"/>
</dbReference>
<proteinExistence type="predicted"/>
<dbReference type="EMBL" id="CP144061">
    <property type="protein sequence ID" value="WWD21732.1"/>
    <property type="molecule type" value="Genomic_DNA"/>
</dbReference>
<dbReference type="KEGG" id="ksn:43589121"/>